<evidence type="ECO:0000313" key="2">
    <source>
        <dbReference type="EMBL" id="KOF74525.1"/>
    </source>
</evidence>
<accession>A0A0L8GDB9</accession>
<organism evidence="2">
    <name type="scientific">Octopus bimaculoides</name>
    <name type="common">California two-spotted octopus</name>
    <dbReference type="NCBI Taxonomy" id="37653"/>
    <lineage>
        <taxon>Eukaryota</taxon>
        <taxon>Metazoa</taxon>
        <taxon>Spiralia</taxon>
        <taxon>Lophotrochozoa</taxon>
        <taxon>Mollusca</taxon>
        <taxon>Cephalopoda</taxon>
        <taxon>Coleoidea</taxon>
        <taxon>Octopodiformes</taxon>
        <taxon>Octopoda</taxon>
        <taxon>Incirrata</taxon>
        <taxon>Octopodidae</taxon>
        <taxon>Octopus</taxon>
    </lineage>
</organism>
<proteinExistence type="predicted"/>
<feature type="region of interest" description="Disordered" evidence="1">
    <location>
        <begin position="1"/>
        <end position="20"/>
    </location>
</feature>
<sequence length="51" mass="5755">MNTSDSKEHQEKRSTTSPHICNAANKRIRGVLLSLQLCVDHFTFPDSDIVN</sequence>
<reference evidence="2" key="1">
    <citation type="submission" date="2015-07" db="EMBL/GenBank/DDBJ databases">
        <title>MeaNS - Measles Nucleotide Surveillance Program.</title>
        <authorList>
            <person name="Tran T."/>
            <person name="Druce J."/>
        </authorList>
    </citation>
    <scope>NUCLEOTIDE SEQUENCE</scope>
    <source>
        <strain evidence="2">UCB-OBI-ISO-001</strain>
        <tissue evidence="2">Gonad</tissue>
    </source>
</reference>
<dbReference type="AlphaFoldDB" id="A0A0L8GDB9"/>
<gene>
    <name evidence="2" type="ORF">OCBIM_22036017mg</name>
</gene>
<protein>
    <submittedName>
        <fullName evidence="2">Uncharacterized protein</fullName>
    </submittedName>
</protein>
<dbReference type="EMBL" id="KQ422632">
    <property type="protein sequence ID" value="KOF74525.1"/>
    <property type="molecule type" value="Genomic_DNA"/>
</dbReference>
<feature type="compositionally biased region" description="Basic and acidic residues" evidence="1">
    <location>
        <begin position="1"/>
        <end position="14"/>
    </location>
</feature>
<evidence type="ECO:0000256" key="1">
    <source>
        <dbReference type="SAM" id="MobiDB-lite"/>
    </source>
</evidence>
<name>A0A0L8GDB9_OCTBM</name>